<dbReference type="OrthoDB" id="10625378at2759"/>
<proteinExistence type="predicted"/>
<reference evidence="2" key="1">
    <citation type="submission" date="2023-04" db="EMBL/GenBank/DDBJ databases">
        <title>Phytophthora lilii NBRC 32176.</title>
        <authorList>
            <person name="Ichikawa N."/>
            <person name="Sato H."/>
            <person name="Tonouchi N."/>
        </authorList>
    </citation>
    <scope>NUCLEOTIDE SEQUENCE</scope>
    <source>
        <strain evidence="2">NBRC 32176</strain>
    </source>
</reference>
<accession>A0A9W6U1T3</accession>
<keyword evidence="3" id="KW-1185">Reference proteome</keyword>
<sequence length="114" mass="12276">MATSNNNHYPLIEIKPHHNCAAVKSRRGWHHILCSAVAIAMQDHLHFGAPPKLRPRTAGASRSSLPPNEIDYGTGATSTSTSASAPERLASAVNALKQSPSLLVTRTTIVRMQE</sequence>
<protein>
    <submittedName>
        <fullName evidence="2">Unnamed protein product</fullName>
    </submittedName>
</protein>
<comment type="caution">
    <text evidence="2">The sequence shown here is derived from an EMBL/GenBank/DDBJ whole genome shotgun (WGS) entry which is preliminary data.</text>
</comment>
<evidence type="ECO:0000256" key="1">
    <source>
        <dbReference type="SAM" id="MobiDB-lite"/>
    </source>
</evidence>
<feature type="compositionally biased region" description="Low complexity" evidence="1">
    <location>
        <begin position="73"/>
        <end position="84"/>
    </location>
</feature>
<gene>
    <name evidence="2" type="ORF">Plil01_000990800</name>
</gene>
<dbReference type="EMBL" id="BSXW01000509">
    <property type="protein sequence ID" value="GMF24255.1"/>
    <property type="molecule type" value="Genomic_DNA"/>
</dbReference>
<organism evidence="2 3">
    <name type="scientific">Phytophthora lilii</name>
    <dbReference type="NCBI Taxonomy" id="2077276"/>
    <lineage>
        <taxon>Eukaryota</taxon>
        <taxon>Sar</taxon>
        <taxon>Stramenopiles</taxon>
        <taxon>Oomycota</taxon>
        <taxon>Peronosporomycetes</taxon>
        <taxon>Peronosporales</taxon>
        <taxon>Peronosporaceae</taxon>
        <taxon>Phytophthora</taxon>
    </lineage>
</organism>
<dbReference type="AlphaFoldDB" id="A0A9W6U1T3"/>
<evidence type="ECO:0000313" key="3">
    <source>
        <dbReference type="Proteomes" id="UP001165083"/>
    </source>
</evidence>
<evidence type="ECO:0000313" key="2">
    <source>
        <dbReference type="EMBL" id="GMF24255.1"/>
    </source>
</evidence>
<name>A0A9W6U1T3_9STRA</name>
<dbReference type="Proteomes" id="UP001165083">
    <property type="component" value="Unassembled WGS sequence"/>
</dbReference>
<feature type="region of interest" description="Disordered" evidence="1">
    <location>
        <begin position="48"/>
        <end position="84"/>
    </location>
</feature>